<reference evidence="1" key="1">
    <citation type="submission" date="2018-02" db="EMBL/GenBank/DDBJ databases">
        <title>Rhizophora mucronata_Transcriptome.</title>
        <authorList>
            <person name="Meera S.P."/>
            <person name="Sreeshan A."/>
            <person name="Augustine A."/>
        </authorList>
    </citation>
    <scope>NUCLEOTIDE SEQUENCE</scope>
    <source>
        <tissue evidence="1">Leaf</tissue>
    </source>
</reference>
<name>A0A2P2NUP3_RHIMU</name>
<protein>
    <submittedName>
        <fullName evidence="1">Uncharacterized protein</fullName>
    </submittedName>
</protein>
<dbReference type="AlphaFoldDB" id="A0A2P2NUP3"/>
<accession>A0A2P2NUP3</accession>
<proteinExistence type="predicted"/>
<dbReference type="EMBL" id="GGEC01065710">
    <property type="protein sequence ID" value="MBX46194.1"/>
    <property type="molecule type" value="Transcribed_RNA"/>
</dbReference>
<sequence length="57" mass="7055">MARISGRSCATHSLLRKKRYRWAFLFKELVFRFQMLFSSRWTRRNSVSRVFYRDSFA</sequence>
<evidence type="ECO:0000313" key="1">
    <source>
        <dbReference type="EMBL" id="MBX46194.1"/>
    </source>
</evidence>
<organism evidence="1">
    <name type="scientific">Rhizophora mucronata</name>
    <name type="common">Asiatic mangrove</name>
    <dbReference type="NCBI Taxonomy" id="61149"/>
    <lineage>
        <taxon>Eukaryota</taxon>
        <taxon>Viridiplantae</taxon>
        <taxon>Streptophyta</taxon>
        <taxon>Embryophyta</taxon>
        <taxon>Tracheophyta</taxon>
        <taxon>Spermatophyta</taxon>
        <taxon>Magnoliopsida</taxon>
        <taxon>eudicotyledons</taxon>
        <taxon>Gunneridae</taxon>
        <taxon>Pentapetalae</taxon>
        <taxon>rosids</taxon>
        <taxon>fabids</taxon>
        <taxon>Malpighiales</taxon>
        <taxon>Rhizophoraceae</taxon>
        <taxon>Rhizophora</taxon>
    </lineage>
</organism>